<sequence>MNPQLLFWIPAALRLLLVIIGAGIVWAFFGPITGLAFAFLAVTVLAFLQLYYLNRLDNWLDNPESKKMPDGFGAWTDVFARLYKMRRDDERNQAELAEWLARFRQAMSLLPDGVVIMDDVLFLEWCNPVAQAHLGLDLERDKGMRVTNLVRHPAFMDYIILGRYDEPLTLTLRGRKLVAHIIPFENRRQILVTHDATESERIDKMRRDFIANASHELRTPLTVINGFLEIAAQPNLDPATRQAHIKLMSEQGQRMQNLVEDMLTLSRLESADLPLHAERVDIKALLEQIHREANVLSGGRHVISLTVTGPDIKGNVEELRSAFTNLVTNAIRYTPASGKIDLVWAETEEGPQFSVRDSGIGISPEHLARLTERFYRVDKSRSRETQGTGLGLAIVKHTLLRHNATLAIESIAEEGSVFIAKFQKNSIYYENGRLPEHKG</sequence>
<keyword evidence="18" id="KW-1185">Reference proteome</keyword>
<feature type="domain" description="Histidine kinase" evidence="16">
    <location>
        <begin position="212"/>
        <end position="426"/>
    </location>
</feature>
<dbReference type="InterPro" id="IPR004358">
    <property type="entry name" value="Sig_transdc_His_kin-like_C"/>
</dbReference>
<evidence type="ECO:0000256" key="3">
    <source>
        <dbReference type="ARBA" id="ARBA00012438"/>
    </source>
</evidence>
<dbReference type="InterPro" id="IPR021766">
    <property type="entry name" value="PhoR_N"/>
</dbReference>
<comment type="subcellular location">
    <subcellularLocation>
        <location evidence="2">Cell inner membrane</location>
        <topology evidence="2">Multi-pass membrane protein</topology>
    </subcellularLocation>
</comment>
<dbReference type="SMART" id="SM00388">
    <property type="entry name" value="HisKA"/>
    <property type="match status" value="1"/>
</dbReference>
<evidence type="ECO:0000313" key="18">
    <source>
        <dbReference type="Proteomes" id="UP000295382"/>
    </source>
</evidence>
<keyword evidence="4" id="KW-0813">Transport</keyword>
<evidence type="ECO:0000259" key="16">
    <source>
        <dbReference type="PROSITE" id="PS50109"/>
    </source>
</evidence>
<dbReference type="Gene3D" id="1.10.287.130">
    <property type="match status" value="1"/>
</dbReference>
<dbReference type="InterPro" id="IPR050351">
    <property type="entry name" value="BphY/WalK/GraS-like"/>
</dbReference>
<dbReference type="FunFam" id="1.10.287.130:FF:000001">
    <property type="entry name" value="Two-component sensor histidine kinase"/>
    <property type="match status" value="1"/>
</dbReference>
<dbReference type="EC" id="2.7.13.3" evidence="3"/>
<evidence type="ECO:0000256" key="13">
    <source>
        <dbReference type="ARBA" id="ARBA00023012"/>
    </source>
</evidence>
<dbReference type="SUPFAM" id="SSF47384">
    <property type="entry name" value="Homodimeric domain of signal transducing histidine kinase"/>
    <property type="match status" value="1"/>
</dbReference>
<dbReference type="InterPro" id="IPR035965">
    <property type="entry name" value="PAS-like_dom_sf"/>
</dbReference>
<keyword evidence="11" id="KW-0067">ATP-binding</keyword>
<evidence type="ECO:0000313" key="17">
    <source>
        <dbReference type="EMBL" id="TCS39657.1"/>
    </source>
</evidence>
<evidence type="ECO:0000256" key="5">
    <source>
        <dbReference type="ARBA" id="ARBA00022475"/>
    </source>
</evidence>
<evidence type="ECO:0000256" key="1">
    <source>
        <dbReference type="ARBA" id="ARBA00000085"/>
    </source>
</evidence>
<evidence type="ECO:0000256" key="12">
    <source>
        <dbReference type="ARBA" id="ARBA00022989"/>
    </source>
</evidence>
<dbReference type="OrthoDB" id="9813151at2"/>
<dbReference type="GO" id="GO:0000155">
    <property type="term" value="F:phosphorelay sensor kinase activity"/>
    <property type="evidence" value="ECO:0007669"/>
    <property type="project" value="InterPro"/>
</dbReference>
<dbReference type="GO" id="GO:0016036">
    <property type="term" value="P:cellular response to phosphate starvation"/>
    <property type="evidence" value="ECO:0007669"/>
    <property type="project" value="TreeGrafter"/>
</dbReference>
<dbReference type="Proteomes" id="UP000295382">
    <property type="component" value="Unassembled WGS sequence"/>
</dbReference>
<dbReference type="GO" id="GO:0005886">
    <property type="term" value="C:plasma membrane"/>
    <property type="evidence" value="ECO:0007669"/>
    <property type="project" value="UniProtKB-SubCell"/>
</dbReference>
<dbReference type="InterPro" id="IPR014310">
    <property type="entry name" value="Sig_transdc_His_kinase_PhoR"/>
</dbReference>
<keyword evidence="9" id="KW-0547">Nucleotide-binding</keyword>
<dbReference type="Pfam" id="PF02518">
    <property type="entry name" value="HATPase_c"/>
    <property type="match status" value="1"/>
</dbReference>
<proteinExistence type="predicted"/>
<keyword evidence="14 15" id="KW-0472">Membrane</keyword>
<reference evidence="17 18" key="1">
    <citation type="submission" date="2019-03" db="EMBL/GenBank/DDBJ databases">
        <title>Genomic Encyclopedia of Type Strains, Phase IV (KMG-IV): sequencing the most valuable type-strain genomes for metagenomic binning, comparative biology and taxonomic classification.</title>
        <authorList>
            <person name="Goeker M."/>
        </authorList>
    </citation>
    <scope>NUCLEOTIDE SEQUENCE [LARGE SCALE GENOMIC DNA]</scope>
    <source>
        <strain evidence="17 18">DSM 7445</strain>
    </source>
</reference>
<dbReference type="EMBL" id="SLZQ01000001">
    <property type="protein sequence ID" value="TCS39657.1"/>
    <property type="molecule type" value="Genomic_DNA"/>
</dbReference>
<evidence type="ECO:0000256" key="10">
    <source>
        <dbReference type="ARBA" id="ARBA00022777"/>
    </source>
</evidence>
<dbReference type="InterPro" id="IPR003661">
    <property type="entry name" value="HisK_dim/P_dom"/>
</dbReference>
<evidence type="ECO:0000256" key="14">
    <source>
        <dbReference type="ARBA" id="ARBA00023136"/>
    </source>
</evidence>
<dbReference type="InterPro" id="IPR036890">
    <property type="entry name" value="HATPase_C_sf"/>
</dbReference>
<dbReference type="PANTHER" id="PTHR45453:SF1">
    <property type="entry name" value="PHOSPHATE REGULON SENSOR PROTEIN PHOR"/>
    <property type="match status" value="1"/>
</dbReference>
<dbReference type="InterPro" id="IPR003594">
    <property type="entry name" value="HATPase_dom"/>
</dbReference>
<dbReference type="SMART" id="SM00387">
    <property type="entry name" value="HATPase_c"/>
    <property type="match status" value="1"/>
</dbReference>
<dbReference type="GO" id="GO:0005524">
    <property type="term" value="F:ATP binding"/>
    <property type="evidence" value="ECO:0007669"/>
    <property type="project" value="UniProtKB-KW"/>
</dbReference>
<evidence type="ECO:0000256" key="8">
    <source>
        <dbReference type="ARBA" id="ARBA00022692"/>
    </source>
</evidence>
<dbReference type="SUPFAM" id="SSF55785">
    <property type="entry name" value="PYP-like sensor domain (PAS domain)"/>
    <property type="match status" value="1"/>
</dbReference>
<dbReference type="FunFam" id="3.30.565.10:FF:000006">
    <property type="entry name" value="Sensor histidine kinase WalK"/>
    <property type="match status" value="1"/>
</dbReference>
<dbReference type="Pfam" id="PF11808">
    <property type="entry name" value="PhoR"/>
    <property type="match status" value="1"/>
</dbReference>
<dbReference type="InterPro" id="IPR036097">
    <property type="entry name" value="HisK_dim/P_sf"/>
</dbReference>
<dbReference type="AlphaFoldDB" id="A0A4R3I1N9"/>
<dbReference type="NCBIfam" id="TIGR02966">
    <property type="entry name" value="phoR_proteo"/>
    <property type="match status" value="1"/>
</dbReference>
<dbReference type="SUPFAM" id="SSF55874">
    <property type="entry name" value="ATPase domain of HSP90 chaperone/DNA topoisomerase II/histidine kinase"/>
    <property type="match status" value="1"/>
</dbReference>
<dbReference type="Pfam" id="PF00512">
    <property type="entry name" value="HisKA"/>
    <property type="match status" value="1"/>
</dbReference>
<feature type="transmembrane region" description="Helical" evidence="15">
    <location>
        <begin position="7"/>
        <end position="29"/>
    </location>
</feature>
<evidence type="ECO:0000256" key="2">
    <source>
        <dbReference type="ARBA" id="ARBA00004429"/>
    </source>
</evidence>
<dbReference type="RefSeq" id="WP_132257137.1">
    <property type="nucleotide sequence ID" value="NZ_SLZQ01000001.1"/>
</dbReference>
<evidence type="ECO:0000256" key="15">
    <source>
        <dbReference type="SAM" id="Phobius"/>
    </source>
</evidence>
<keyword evidence="6" id="KW-0597">Phosphoprotein</keyword>
<gene>
    <name evidence="17" type="ORF">EDC30_101616</name>
</gene>
<dbReference type="GO" id="GO:0004721">
    <property type="term" value="F:phosphoprotein phosphatase activity"/>
    <property type="evidence" value="ECO:0007669"/>
    <property type="project" value="InterPro"/>
</dbReference>
<feature type="transmembrane region" description="Helical" evidence="15">
    <location>
        <begin position="35"/>
        <end position="53"/>
    </location>
</feature>
<accession>A0A4R3I1N9</accession>
<keyword evidence="10 17" id="KW-0418">Kinase</keyword>
<evidence type="ECO:0000256" key="11">
    <source>
        <dbReference type="ARBA" id="ARBA00022840"/>
    </source>
</evidence>
<name>A0A4R3I1N9_PAULE</name>
<evidence type="ECO:0000256" key="7">
    <source>
        <dbReference type="ARBA" id="ARBA00022679"/>
    </source>
</evidence>
<evidence type="ECO:0000256" key="9">
    <source>
        <dbReference type="ARBA" id="ARBA00022741"/>
    </source>
</evidence>
<keyword evidence="12 15" id="KW-1133">Transmembrane helix</keyword>
<dbReference type="InterPro" id="IPR005467">
    <property type="entry name" value="His_kinase_dom"/>
</dbReference>
<keyword evidence="13" id="KW-0902">Two-component regulatory system</keyword>
<dbReference type="PANTHER" id="PTHR45453">
    <property type="entry name" value="PHOSPHATE REGULON SENSOR PROTEIN PHOR"/>
    <property type="match status" value="1"/>
</dbReference>
<evidence type="ECO:0000256" key="6">
    <source>
        <dbReference type="ARBA" id="ARBA00022553"/>
    </source>
</evidence>
<keyword evidence="5" id="KW-1003">Cell membrane</keyword>
<keyword evidence="8 15" id="KW-0812">Transmembrane</keyword>
<comment type="catalytic activity">
    <reaction evidence="1">
        <text>ATP + protein L-histidine = ADP + protein N-phospho-L-histidine.</text>
        <dbReference type="EC" id="2.7.13.3"/>
    </reaction>
</comment>
<dbReference type="CDD" id="cd00082">
    <property type="entry name" value="HisKA"/>
    <property type="match status" value="1"/>
</dbReference>
<comment type="caution">
    <text evidence="17">The sequence shown here is derived from an EMBL/GenBank/DDBJ whole genome shotgun (WGS) entry which is preliminary data.</text>
</comment>
<keyword evidence="7" id="KW-0808">Transferase</keyword>
<protein>
    <recommendedName>
        <fullName evidence="3">histidine kinase</fullName>
        <ecNumber evidence="3">2.7.13.3</ecNumber>
    </recommendedName>
</protein>
<evidence type="ECO:0000256" key="4">
    <source>
        <dbReference type="ARBA" id="ARBA00022448"/>
    </source>
</evidence>
<dbReference type="PROSITE" id="PS50109">
    <property type="entry name" value="HIS_KIN"/>
    <property type="match status" value="1"/>
</dbReference>
<organism evidence="17 18">
    <name type="scientific">Paucimonas lemoignei</name>
    <name type="common">Pseudomonas lemoignei</name>
    <dbReference type="NCBI Taxonomy" id="29443"/>
    <lineage>
        <taxon>Bacteria</taxon>
        <taxon>Pseudomonadati</taxon>
        <taxon>Pseudomonadota</taxon>
        <taxon>Betaproteobacteria</taxon>
        <taxon>Burkholderiales</taxon>
        <taxon>Burkholderiaceae</taxon>
        <taxon>Paucimonas</taxon>
    </lineage>
</organism>
<dbReference type="PRINTS" id="PR00344">
    <property type="entry name" value="BCTRLSENSOR"/>
</dbReference>
<dbReference type="Gene3D" id="3.30.565.10">
    <property type="entry name" value="Histidine kinase-like ATPase, C-terminal domain"/>
    <property type="match status" value="1"/>
</dbReference>